<dbReference type="AlphaFoldDB" id="A0A7L7KRJ8"/>
<keyword evidence="3 6" id="KW-0812">Transmembrane</keyword>
<dbReference type="RefSeq" id="WP_258878190.1">
    <property type="nucleotide sequence ID" value="NZ_CP048914.1"/>
</dbReference>
<proteinExistence type="inferred from homology"/>
<organism evidence="7 8">
    <name type="scientific">Candidatus Xianfuyuplasma coldseepsis</name>
    <dbReference type="NCBI Taxonomy" id="2782163"/>
    <lineage>
        <taxon>Bacteria</taxon>
        <taxon>Bacillati</taxon>
        <taxon>Mycoplasmatota</taxon>
        <taxon>Mollicutes</taxon>
        <taxon>Candidatus Izemoplasmatales</taxon>
        <taxon>Candidatus Izemoplasmataceae</taxon>
        <taxon>Candidatus Xianfuyuplasma</taxon>
    </lineage>
</organism>
<evidence type="ECO:0000256" key="4">
    <source>
        <dbReference type="ARBA" id="ARBA00022989"/>
    </source>
</evidence>
<dbReference type="PANTHER" id="PTHR35791">
    <property type="entry name" value="UPF0754 MEMBRANE PROTEIN YHEB"/>
    <property type="match status" value="1"/>
</dbReference>
<keyword evidence="4 6" id="KW-1133">Transmembrane helix</keyword>
<dbReference type="Proteomes" id="UP000514720">
    <property type="component" value="Chromosome"/>
</dbReference>
<evidence type="ECO:0000256" key="6">
    <source>
        <dbReference type="SAM" id="Phobius"/>
    </source>
</evidence>
<comment type="similarity">
    <text evidence="2">Belongs to the UPF0754 family.</text>
</comment>
<dbReference type="GO" id="GO:0012505">
    <property type="term" value="C:endomembrane system"/>
    <property type="evidence" value="ECO:0007669"/>
    <property type="project" value="UniProtKB-SubCell"/>
</dbReference>
<dbReference type="KEGG" id="xcl:G4Z02_02020"/>
<dbReference type="EMBL" id="CP048914">
    <property type="protein sequence ID" value="QMS84574.1"/>
    <property type="molecule type" value="Genomic_DNA"/>
</dbReference>
<reference evidence="7 8" key="1">
    <citation type="submission" date="2020-02" db="EMBL/GenBank/DDBJ databases">
        <authorList>
            <person name="Zheng R.K."/>
            <person name="Sun C.M."/>
        </authorList>
    </citation>
    <scope>NUCLEOTIDE SEQUENCE [LARGE SCALE GENOMIC DNA]</scope>
    <source>
        <strain evidence="8">zrk13</strain>
    </source>
</reference>
<accession>A0A7L7KRJ8</accession>
<feature type="transmembrane region" description="Helical" evidence="6">
    <location>
        <begin position="6"/>
        <end position="22"/>
    </location>
</feature>
<comment type="subcellular location">
    <subcellularLocation>
        <location evidence="1">Endomembrane system</location>
    </subcellularLocation>
</comment>
<feature type="transmembrane region" description="Helical" evidence="6">
    <location>
        <begin position="174"/>
        <end position="195"/>
    </location>
</feature>
<dbReference type="PANTHER" id="PTHR35791:SF1">
    <property type="entry name" value="UPF0754 MEMBRANE PROTEIN YHEB"/>
    <property type="match status" value="1"/>
</dbReference>
<evidence type="ECO:0000256" key="5">
    <source>
        <dbReference type="ARBA" id="ARBA00023136"/>
    </source>
</evidence>
<dbReference type="InterPro" id="IPR007383">
    <property type="entry name" value="DUF445"/>
</dbReference>
<name>A0A7L7KRJ8_9MOLU</name>
<evidence type="ECO:0000313" key="7">
    <source>
        <dbReference type="EMBL" id="QMS84574.1"/>
    </source>
</evidence>
<evidence type="ECO:0000256" key="3">
    <source>
        <dbReference type="ARBA" id="ARBA00022692"/>
    </source>
</evidence>
<evidence type="ECO:0000313" key="8">
    <source>
        <dbReference type="Proteomes" id="UP000514720"/>
    </source>
</evidence>
<evidence type="ECO:0000256" key="2">
    <source>
        <dbReference type="ARBA" id="ARBA00008053"/>
    </source>
</evidence>
<dbReference type="Pfam" id="PF04286">
    <property type="entry name" value="DUF445"/>
    <property type="match status" value="1"/>
</dbReference>
<keyword evidence="8" id="KW-1185">Reference proteome</keyword>
<keyword evidence="5 6" id="KW-0472">Membrane</keyword>
<protein>
    <submittedName>
        <fullName evidence="7">DUF445 family protein</fullName>
    </submittedName>
</protein>
<sequence length="199" mass="22986">MDELIRLLLLIIIGGFIGYITNKVAIRMLFRPVNPVNLGLFTLQGVFPKRKDQMAISLADTIEQELLSKEVIMDKLLNPEKIEQLKTTIKELLIDRVAEMIPPMVKMFMGDNPKGLIQKILDKEGDKIFDELIEKLKDEGMNNLNIREIVKDRIDSLDFIEFERIIFGLMKKELRFVEIFGLFLGMIIGVLQYVVTLFV</sequence>
<evidence type="ECO:0000256" key="1">
    <source>
        <dbReference type="ARBA" id="ARBA00004308"/>
    </source>
</evidence>
<gene>
    <name evidence="7" type="ORF">G4Z02_02020</name>
</gene>